<sequence length="532" mass="56287">MMQDDAAVRAAGAQPAQGDNDHDHTMEDAKEDDPMEDQPTGPAGPPAGATAGPAGPAAQPPSRYTNQFSAAASRAILQRLRAATRAPSSPSSAESGACETMPMPLAMPVDRDTDSDDESASDKPPRCSVCSVCARPARSVLNPLVQCARCGKRWHRLCHAPVIADYVAAAVTSATGVAVEDGVTNGVTGVDRNTRRTSSSAADESVPATETGWTCPPCTAAATAAAAARIAHRARTHNRPADALYVPPPPAPRTHNLAAHSPQQRRQYLSGLPQRELAQWLAHALETHADLAVYPPKVRPPRAPPSSMPPVPTRLPPLPGAGKDGGSSGMRLTAAQVVAAARNPAYRNGIVNSIRKSHAASVEREKERKRERERAEMEAAGIVVVAPPRRGRPPKQQPVVEALPLHEAAAETPVALHARPRPRPPVDPRHIPSFVPTPVDPEEEDPTGLMAGWPKPGKGLYAKVSADWDMQDDNDDDGDGDGDDGDEDEANNDNESGAVLVDRNDHTGFSSVVYNAVGQKVQENGLPVLRVR</sequence>
<keyword evidence="2" id="KW-0863">Zinc-finger</keyword>
<evidence type="ECO:0000313" key="7">
    <source>
        <dbReference type="Proteomes" id="UP001642405"/>
    </source>
</evidence>
<proteinExistence type="predicted"/>
<feature type="compositionally biased region" description="Low complexity" evidence="4">
    <location>
        <begin position="81"/>
        <end position="97"/>
    </location>
</feature>
<feature type="region of interest" description="Disordered" evidence="4">
    <location>
        <begin position="189"/>
        <end position="210"/>
    </location>
</feature>
<gene>
    <name evidence="6" type="ORF">SCUCBS95973_009952</name>
</gene>
<evidence type="ECO:0000256" key="2">
    <source>
        <dbReference type="ARBA" id="ARBA00022771"/>
    </source>
</evidence>
<feature type="domain" description="Zinc finger PHD-type" evidence="5">
    <location>
        <begin position="129"/>
        <end position="219"/>
    </location>
</feature>
<dbReference type="InterPro" id="IPR011011">
    <property type="entry name" value="Znf_FYVE_PHD"/>
</dbReference>
<evidence type="ECO:0000313" key="6">
    <source>
        <dbReference type="EMBL" id="CAK7237420.1"/>
    </source>
</evidence>
<evidence type="ECO:0000259" key="5">
    <source>
        <dbReference type="SMART" id="SM00249"/>
    </source>
</evidence>
<accession>A0ABP0D0W9</accession>
<feature type="region of interest" description="Disordered" evidence="4">
    <location>
        <begin position="299"/>
        <end position="328"/>
    </location>
</feature>
<organism evidence="6 7">
    <name type="scientific">Sporothrix curviconia</name>
    <dbReference type="NCBI Taxonomy" id="1260050"/>
    <lineage>
        <taxon>Eukaryota</taxon>
        <taxon>Fungi</taxon>
        <taxon>Dikarya</taxon>
        <taxon>Ascomycota</taxon>
        <taxon>Pezizomycotina</taxon>
        <taxon>Sordariomycetes</taxon>
        <taxon>Sordariomycetidae</taxon>
        <taxon>Ophiostomatales</taxon>
        <taxon>Ophiostomataceae</taxon>
        <taxon>Sporothrix</taxon>
    </lineage>
</organism>
<evidence type="ECO:0000256" key="1">
    <source>
        <dbReference type="ARBA" id="ARBA00022723"/>
    </source>
</evidence>
<dbReference type="EMBL" id="CAWUHB010000152">
    <property type="protein sequence ID" value="CAK7237420.1"/>
    <property type="molecule type" value="Genomic_DNA"/>
</dbReference>
<comment type="caution">
    <text evidence="6">The sequence shown here is derived from an EMBL/GenBank/DDBJ whole genome shotgun (WGS) entry which is preliminary data.</text>
</comment>
<keyword evidence="3" id="KW-0862">Zinc</keyword>
<reference evidence="6 7" key="1">
    <citation type="submission" date="2024-01" db="EMBL/GenBank/DDBJ databases">
        <authorList>
            <person name="Allen C."/>
            <person name="Tagirdzhanova G."/>
        </authorList>
    </citation>
    <scope>NUCLEOTIDE SEQUENCE [LARGE SCALE GENOMIC DNA]</scope>
</reference>
<feature type="compositionally biased region" description="Low complexity" evidence="4">
    <location>
        <begin position="38"/>
        <end position="61"/>
    </location>
</feature>
<dbReference type="Gene3D" id="3.30.40.10">
    <property type="entry name" value="Zinc/RING finger domain, C3HC4 (zinc finger)"/>
    <property type="match status" value="1"/>
</dbReference>
<dbReference type="SMART" id="SM00249">
    <property type="entry name" value="PHD"/>
    <property type="match status" value="1"/>
</dbReference>
<feature type="compositionally biased region" description="Pro residues" evidence="4">
    <location>
        <begin position="299"/>
        <end position="319"/>
    </location>
</feature>
<dbReference type="InterPro" id="IPR013083">
    <property type="entry name" value="Znf_RING/FYVE/PHD"/>
</dbReference>
<keyword evidence="7" id="KW-1185">Reference proteome</keyword>
<dbReference type="Proteomes" id="UP001642405">
    <property type="component" value="Unassembled WGS sequence"/>
</dbReference>
<evidence type="ECO:0000256" key="4">
    <source>
        <dbReference type="SAM" id="MobiDB-lite"/>
    </source>
</evidence>
<dbReference type="InterPro" id="IPR001965">
    <property type="entry name" value="Znf_PHD"/>
</dbReference>
<feature type="region of interest" description="Disordered" evidence="4">
    <location>
        <begin position="1"/>
        <end position="124"/>
    </location>
</feature>
<protein>
    <recommendedName>
        <fullName evidence="5">Zinc finger PHD-type domain-containing protein</fullName>
    </recommendedName>
</protein>
<feature type="compositionally biased region" description="Basic and acidic residues" evidence="4">
    <location>
        <begin position="19"/>
        <end position="28"/>
    </location>
</feature>
<feature type="region of interest" description="Disordered" evidence="4">
    <location>
        <begin position="412"/>
        <end position="504"/>
    </location>
</feature>
<evidence type="ECO:0000256" key="3">
    <source>
        <dbReference type="ARBA" id="ARBA00022833"/>
    </source>
</evidence>
<name>A0ABP0D0W9_9PEZI</name>
<keyword evidence="1" id="KW-0479">Metal-binding</keyword>
<feature type="compositionally biased region" description="Low complexity" evidence="4">
    <location>
        <begin position="1"/>
        <end position="18"/>
    </location>
</feature>
<feature type="compositionally biased region" description="Acidic residues" evidence="4">
    <location>
        <begin position="469"/>
        <end position="492"/>
    </location>
</feature>
<dbReference type="SUPFAM" id="SSF57903">
    <property type="entry name" value="FYVE/PHD zinc finger"/>
    <property type="match status" value="1"/>
</dbReference>